<evidence type="ECO:0000313" key="1">
    <source>
        <dbReference type="EMBL" id="RRS02922.1"/>
    </source>
</evidence>
<dbReference type="AlphaFoldDB" id="A0A426V7V6"/>
<name>A0A426V7V6_9BURK</name>
<organism evidence="1 2">
    <name type="scientific">Aquabacterium soli</name>
    <dbReference type="NCBI Taxonomy" id="2493092"/>
    <lineage>
        <taxon>Bacteria</taxon>
        <taxon>Pseudomonadati</taxon>
        <taxon>Pseudomonadota</taxon>
        <taxon>Betaproteobacteria</taxon>
        <taxon>Burkholderiales</taxon>
        <taxon>Aquabacterium</taxon>
    </lineage>
</organism>
<sequence>MTPIELLVIAVTADQDTPIGKVQINEAGLLTLLSATPEQSDYLEGWVHRLNEREDFTLKVVPPASAGAPTLSTHGRRFSRSQPSFLDDLKAYVRQLYGIKLMSQAELSQPADGIG</sequence>
<dbReference type="Proteomes" id="UP000269265">
    <property type="component" value="Unassembled WGS sequence"/>
</dbReference>
<protein>
    <submittedName>
        <fullName evidence="1">Uncharacterized protein</fullName>
    </submittedName>
</protein>
<comment type="caution">
    <text evidence="1">The sequence shown here is derived from an EMBL/GenBank/DDBJ whole genome shotgun (WGS) entry which is preliminary data.</text>
</comment>
<gene>
    <name evidence="1" type="ORF">EIP75_18365</name>
</gene>
<proteinExistence type="predicted"/>
<dbReference type="EMBL" id="RSED01000017">
    <property type="protein sequence ID" value="RRS02922.1"/>
    <property type="molecule type" value="Genomic_DNA"/>
</dbReference>
<keyword evidence="2" id="KW-1185">Reference proteome</keyword>
<accession>A0A426V7V6</accession>
<reference evidence="1 2" key="1">
    <citation type="submission" date="2018-12" db="EMBL/GenBank/DDBJ databases">
        <title>The whole draft genome of Aquabacterium sp. SJQ9.</title>
        <authorList>
            <person name="Sun L."/>
            <person name="Gao X."/>
            <person name="Chen W."/>
            <person name="Huang K."/>
        </authorList>
    </citation>
    <scope>NUCLEOTIDE SEQUENCE [LARGE SCALE GENOMIC DNA]</scope>
    <source>
        <strain evidence="1 2">SJQ9</strain>
    </source>
</reference>
<evidence type="ECO:0000313" key="2">
    <source>
        <dbReference type="Proteomes" id="UP000269265"/>
    </source>
</evidence>
<dbReference type="RefSeq" id="WP_125244739.1">
    <property type="nucleotide sequence ID" value="NZ_RSED01000017.1"/>
</dbReference>